<evidence type="ECO:0008006" key="3">
    <source>
        <dbReference type="Google" id="ProtNLM"/>
    </source>
</evidence>
<evidence type="ECO:0000313" key="2">
    <source>
        <dbReference type="EMBL" id="CEM28927.1"/>
    </source>
</evidence>
<dbReference type="EMBL" id="CDMZ01001204">
    <property type="protein sequence ID" value="CEM28927.1"/>
    <property type="molecule type" value="Genomic_DNA"/>
</dbReference>
<dbReference type="InterPro" id="IPR029052">
    <property type="entry name" value="Metallo-depent_PP-like"/>
</dbReference>
<proteinExistence type="predicted"/>
<dbReference type="VEuPathDB" id="CryptoDB:Cvel_21864"/>
<gene>
    <name evidence="2" type="ORF">Cvel_21864</name>
</gene>
<dbReference type="GO" id="GO:0016788">
    <property type="term" value="F:hydrolase activity, acting on ester bonds"/>
    <property type="evidence" value="ECO:0007669"/>
    <property type="project" value="TreeGrafter"/>
</dbReference>
<dbReference type="GO" id="GO:0005737">
    <property type="term" value="C:cytoplasm"/>
    <property type="evidence" value="ECO:0007669"/>
    <property type="project" value="TreeGrafter"/>
</dbReference>
<feature type="region of interest" description="Disordered" evidence="1">
    <location>
        <begin position="352"/>
        <end position="384"/>
    </location>
</feature>
<dbReference type="AlphaFoldDB" id="A0A0G4GH27"/>
<dbReference type="PANTHER" id="PTHR32440">
    <property type="entry name" value="PHOSPHATASE DCR2-RELATED-RELATED"/>
    <property type="match status" value="1"/>
</dbReference>
<evidence type="ECO:0000256" key="1">
    <source>
        <dbReference type="SAM" id="MobiDB-lite"/>
    </source>
</evidence>
<feature type="compositionally biased region" description="Basic and acidic residues" evidence="1">
    <location>
        <begin position="365"/>
        <end position="374"/>
    </location>
</feature>
<reference evidence="2" key="1">
    <citation type="submission" date="2014-11" db="EMBL/GenBank/DDBJ databases">
        <authorList>
            <person name="Otto D Thomas"/>
            <person name="Naeem Raeece"/>
        </authorList>
    </citation>
    <scope>NUCLEOTIDE SEQUENCE</scope>
</reference>
<accession>A0A0G4GH27</accession>
<name>A0A0G4GH27_9ALVE</name>
<dbReference type="PhylomeDB" id="A0A0G4GH27"/>
<organism evidence="2">
    <name type="scientific">Chromera velia CCMP2878</name>
    <dbReference type="NCBI Taxonomy" id="1169474"/>
    <lineage>
        <taxon>Eukaryota</taxon>
        <taxon>Sar</taxon>
        <taxon>Alveolata</taxon>
        <taxon>Colpodellida</taxon>
        <taxon>Chromeraceae</taxon>
        <taxon>Chromera</taxon>
    </lineage>
</organism>
<sequence length="401" mass="42549">MIVQLTSAYVPLVDLIVINGDIIEWNAVDTKVVVTFGNHDSAPMQCANKDGVPPSALECDLTQGKITVDQEIRMKRWKSVQKLFTSSAHLCTAQNTHGVGNTVVTGSAELSFNKAGYSDTLKDERLYDWVRPSQVDWMRGVLSRISDAPDIMPGLIFTHHPPALTTASIDTMGEWMEMDSKVKASKDDTTTEECPAARGIFFYDGASLDVKYKNHEQTLIQLAASSPHIAALFSGHHHDNDFCATPPAGEGKGSLAFCYGGTAGYSAATHPPAKASGPRPRGAILERQHTASGVTTSTTAQVPSVPLVTSTLPTIATPMVPVVATGTHVITSTLPAAAPTHIVPLVPTLGTSELEGGAASETEGLLEREERPESTEAQAEKAVSGLEIADEVLADLGLESP</sequence>
<protein>
    <recommendedName>
        <fullName evidence="3">Calcineurin-like phosphoesterase domain-containing protein</fullName>
    </recommendedName>
</protein>
<dbReference type="SUPFAM" id="SSF56300">
    <property type="entry name" value="Metallo-dependent phosphatases"/>
    <property type="match status" value="1"/>
</dbReference>